<feature type="region of interest" description="Disordered" evidence="1">
    <location>
        <begin position="155"/>
        <end position="196"/>
    </location>
</feature>
<feature type="compositionally biased region" description="Polar residues" evidence="1">
    <location>
        <begin position="40"/>
        <end position="49"/>
    </location>
</feature>
<reference evidence="2" key="2">
    <citation type="submission" date="2015-03" db="EMBL/GenBank/DDBJ databases">
        <authorList>
            <person name="Chow C.-E.T."/>
            <person name="Winget D.M."/>
            <person name="White R.A.III."/>
            <person name="Hallam S.J."/>
            <person name="Suttle C.A."/>
        </authorList>
    </citation>
    <scope>NUCLEOTIDE SEQUENCE</scope>
    <source>
        <strain evidence="2">Oxic1_8</strain>
    </source>
</reference>
<evidence type="ECO:0000313" key="2">
    <source>
        <dbReference type="EMBL" id="AKH48419.1"/>
    </source>
</evidence>
<organism evidence="2">
    <name type="scientific">uncultured marine virus</name>
    <dbReference type="NCBI Taxonomy" id="186617"/>
    <lineage>
        <taxon>Viruses</taxon>
        <taxon>environmental samples</taxon>
    </lineage>
</organism>
<dbReference type="EMBL" id="KR029603">
    <property type="protein sequence ID" value="AKH48419.1"/>
    <property type="molecule type" value="Genomic_DNA"/>
</dbReference>
<evidence type="ECO:0000256" key="1">
    <source>
        <dbReference type="SAM" id="MobiDB-lite"/>
    </source>
</evidence>
<feature type="region of interest" description="Disordered" evidence="1">
    <location>
        <begin position="20"/>
        <end position="49"/>
    </location>
</feature>
<accession>A0A0F7L796</accession>
<feature type="region of interest" description="Disordered" evidence="1">
    <location>
        <begin position="81"/>
        <end position="111"/>
    </location>
</feature>
<reference evidence="2" key="1">
    <citation type="journal article" date="2015" name="Front. Microbiol.">
        <title>Combining genomic sequencing methods to explore viral diversity and reveal potential virus-host interactions.</title>
        <authorList>
            <person name="Chow C.E."/>
            <person name="Winget D.M."/>
            <person name="White R.A.III."/>
            <person name="Hallam S.J."/>
            <person name="Suttle C.A."/>
        </authorList>
    </citation>
    <scope>NUCLEOTIDE SEQUENCE</scope>
    <source>
        <strain evidence="2">Oxic1_8</strain>
    </source>
</reference>
<sequence>MSRRARCRLSACPTSRFSERSTSRTCERSGQTGSAYADTTGKSLSRTGGRHLTTSPCLIVCSDLTRSSLRVSYENARQSRAAGARVGLCGDPARGTGRNHSGGGRPDQNRFAAHCRERNRTREAPDGRAEKPAPRELAVVDRGRNRCLDIDGEQLVEGVRTRRPVSSDRQPEPDGDLYPRRGGRARRRDREGQPTR</sequence>
<protein>
    <submittedName>
        <fullName evidence="2">Uncharacterized protein</fullName>
    </submittedName>
</protein>
<name>A0A0F7L796_9VIRU</name>
<proteinExistence type="predicted"/>